<dbReference type="GO" id="GO:0008479">
    <property type="term" value="F:tRNA-guanosine(34) queuine transglycosylase activity"/>
    <property type="evidence" value="ECO:0007669"/>
    <property type="project" value="UniProtKB-UniRule"/>
</dbReference>
<dbReference type="PANTHER" id="PTHR46499">
    <property type="entry name" value="QUEUINE TRNA-RIBOSYLTRANSFERASE"/>
    <property type="match status" value="1"/>
</dbReference>
<keyword evidence="5 7" id="KW-0671">Queuosine biosynthesis</keyword>
<dbReference type="AlphaFoldDB" id="A0A2S7T0D4"/>
<dbReference type="SUPFAM" id="SSF51713">
    <property type="entry name" value="tRNA-guanine transglycosylase"/>
    <property type="match status" value="1"/>
</dbReference>
<evidence type="ECO:0000256" key="7">
    <source>
        <dbReference type="HAMAP-Rule" id="MF_00168"/>
    </source>
</evidence>
<dbReference type="HAMAP" id="MF_00168">
    <property type="entry name" value="Q_tRNA_Tgt"/>
    <property type="match status" value="1"/>
</dbReference>
<reference evidence="9 10" key="1">
    <citation type="submission" date="2018-01" db="EMBL/GenBank/DDBJ databases">
        <title>A novel member of the phylum Bacteroidetes isolated from glacier ice.</title>
        <authorList>
            <person name="Liu Q."/>
            <person name="Xin Y.-H."/>
        </authorList>
    </citation>
    <scope>NUCLEOTIDE SEQUENCE [LARGE SCALE GENOMIC DNA]</scope>
    <source>
        <strain evidence="9 10">RB1R16</strain>
    </source>
</reference>
<evidence type="ECO:0000256" key="5">
    <source>
        <dbReference type="ARBA" id="ARBA00022785"/>
    </source>
</evidence>
<dbReference type="NCBIfam" id="TIGR00449">
    <property type="entry name" value="tgt_general"/>
    <property type="match status" value="1"/>
</dbReference>
<comment type="similarity">
    <text evidence="7">Belongs to the queuine tRNA-ribosyltransferase family.</text>
</comment>
<keyword evidence="4 7" id="KW-0819">tRNA processing</keyword>
<sequence>MEFELQAQDSASSARAGKMTTAHGEIETPIFMPVGTVGSVKAVTHEQLIKEVKAEIILGNTYHLYLRPGTEVLKAAGGLHKFAGWPRPILTDSGGYQVFSLAANRKIKEEGVVFQSHIDGSRHLFTPENVVDTQRAIGADIIMAFDECPPYPSEYTYAKNSMELTHRWLARCVKHMSDTEPLYGYDQALFPIVQGSTYRDLRKISAEFIASMGADGNAIGGLSVGEPEEMMYELCALTCEYLPQDKPRYLMGVGTPWNILENISLGVDMFDCVMPTRNGRNGMLFTSKGVVNIRNKKWATDFSVIDDGIDCYTSNYYSKGYLRHLFIAGEILAMQIASIHNLAFYLHLVKQAREHIIAGDFTSWKNEMIPLLKTRL</sequence>
<feature type="binding site" evidence="7">
    <location>
        <position position="221"/>
    </location>
    <ligand>
        <name>substrate</name>
    </ligand>
</feature>
<comment type="caution">
    <text evidence="7">Lacks conserved residue(s) required for the propagation of feature annotation.</text>
</comment>
<dbReference type="InterPro" id="IPR004803">
    <property type="entry name" value="TGT"/>
</dbReference>
<evidence type="ECO:0000256" key="2">
    <source>
        <dbReference type="ARBA" id="ARBA00022676"/>
    </source>
</evidence>
<comment type="pathway">
    <text evidence="1 7">tRNA modification; tRNA-queuosine biosynthesis.</text>
</comment>
<dbReference type="EC" id="2.4.2.29" evidence="7"/>
<evidence type="ECO:0000256" key="1">
    <source>
        <dbReference type="ARBA" id="ARBA00004691"/>
    </source>
</evidence>
<evidence type="ECO:0000259" key="8">
    <source>
        <dbReference type="Pfam" id="PF01702"/>
    </source>
</evidence>
<evidence type="ECO:0000313" key="9">
    <source>
        <dbReference type="EMBL" id="PQJ12659.1"/>
    </source>
</evidence>
<dbReference type="GO" id="GO:0005829">
    <property type="term" value="C:cytosol"/>
    <property type="evidence" value="ECO:0007669"/>
    <property type="project" value="TreeGrafter"/>
</dbReference>
<evidence type="ECO:0000256" key="6">
    <source>
        <dbReference type="ARBA" id="ARBA00050112"/>
    </source>
</evidence>
<comment type="catalytic activity">
    <reaction evidence="6 7">
        <text>7-aminomethyl-7-carbaguanine + guanosine(34) in tRNA = 7-aminomethyl-7-carbaguanosine(34) in tRNA + guanine</text>
        <dbReference type="Rhea" id="RHEA:24104"/>
        <dbReference type="Rhea" id="RHEA-COMP:10341"/>
        <dbReference type="Rhea" id="RHEA-COMP:10342"/>
        <dbReference type="ChEBI" id="CHEBI:16235"/>
        <dbReference type="ChEBI" id="CHEBI:58703"/>
        <dbReference type="ChEBI" id="CHEBI:74269"/>
        <dbReference type="ChEBI" id="CHEBI:82833"/>
        <dbReference type="EC" id="2.4.2.29"/>
    </reaction>
</comment>
<comment type="function">
    <text evidence="7">Catalyzes the base-exchange of a guanine (G) residue with the queuine precursor 7-aminomethyl-7-deazaguanine (PreQ1) at position 34 (anticodon wobble position) in tRNAs with GU(N) anticodons (tRNA-Asp, -Asn, -His and -Tyr). Catalysis occurs through a double-displacement mechanism. The nucleophile active site attacks the C1' of nucleotide 34 to detach the guanine base from the RNA, forming a covalent enzyme-RNA intermediate. The proton acceptor active site deprotonates the incoming PreQ1, allowing a nucleophilic attack on the C1' of the ribose to form the product. After dissociation, two additional enzymatic reactions on the tRNA convert PreQ1 to queuine (Q), resulting in the hypermodified nucleoside queuosine (7-(((4,5-cis-dihydroxy-2-cyclopenten-1-yl)amino)methyl)-7-deazaguanosine).</text>
</comment>
<keyword evidence="2 7" id="KW-0328">Glycosyltransferase</keyword>
<dbReference type="Proteomes" id="UP000239872">
    <property type="component" value="Unassembled WGS sequence"/>
</dbReference>
<dbReference type="OrthoDB" id="9805417at2"/>
<evidence type="ECO:0000256" key="4">
    <source>
        <dbReference type="ARBA" id="ARBA00022694"/>
    </source>
</evidence>
<feature type="binding site" evidence="7">
    <location>
        <position position="146"/>
    </location>
    <ligand>
        <name>substrate</name>
    </ligand>
</feature>
<dbReference type="NCBIfam" id="TIGR00430">
    <property type="entry name" value="Q_tRNA_tgt"/>
    <property type="match status" value="1"/>
</dbReference>
<evidence type="ECO:0000313" key="10">
    <source>
        <dbReference type="Proteomes" id="UP000239872"/>
    </source>
</evidence>
<feature type="active site" description="Proton acceptor" evidence="7">
    <location>
        <position position="92"/>
    </location>
</feature>
<organism evidence="9 10">
    <name type="scientific">Flavipsychrobacter stenotrophus</name>
    <dbReference type="NCBI Taxonomy" id="2077091"/>
    <lineage>
        <taxon>Bacteria</taxon>
        <taxon>Pseudomonadati</taxon>
        <taxon>Bacteroidota</taxon>
        <taxon>Chitinophagia</taxon>
        <taxon>Chitinophagales</taxon>
        <taxon>Chitinophagaceae</taxon>
        <taxon>Flavipsychrobacter</taxon>
    </lineage>
</organism>
<feature type="binding site" evidence="7">
    <location>
        <begin position="92"/>
        <end position="96"/>
    </location>
    <ligand>
        <name>substrate</name>
    </ligand>
</feature>
<keyword evidence="10" id="KW-1185">Reference proteome</keyword>
<feature type="region of interest" description="RNA binding; important for wobble base 34 recognition" evidence="7">
    <location>
        <begin position="276"/>
        <end position="280"/>
    </location>
</feature>
<dbReference type="InterPro" id="IPR002616">
    <property type="entry name" value="tRNA_ribo_trans-like"/>
</dbReference>
<dbReference type="InterPro" id="IPR050076">
    <property type="entry name" value="ArchSynthase1/Queuine_TRR"/>
</dbReference>
<comment type="subunit">
    <text evidence="7">Homodimer. Within each dimer, one monomer is responsible for RNA recognition and catalysis, while the other monomer binds to the replacement base PreQ1.</text>
</comment>
<dbReference type="Pfam" id="PF01702">
    <property type="entry name" value="TGT"/>
    <property type="match status" value="1"/>
</dbReference>
<name>A0A2S7T0D4_9BACT</name>
<feature type="domain" description="tRNA-guanine(15) transglycosylase-like" evidence="8">
    <location>
        <begin position="13"/>
        <end position="369"/>
    </location>
</feature>
<dbReference type="InterPro" id="IPR036511">
    <property type="entry name" value="TGT-like_sf"/>
</dbReference>
<dbReference type="Gene3D" id="3.20.20.105">
    <property type="entry name" value="Queuine tRNA-ribosyltransferase-like"/>
    <property type="match status" value="1"/>
</dbReference>
<feature type="binding site" evidence="7">
    <location>
        <position position="194"/>
    </location>
    <ligand>
        <name>substrate</name>
    </ligand>
</feature>
<comment type="caution">
    <text evidence="9">The sequence shown here is derived from an EMBL/GenBank/DDBJ whole genome shotgun (WGS) entry which is preliminary data.</text>
</comment>
<evidence type="ECO:0000256" key="3">
    <source>
        <dbReference type="ARBA" id="ARBA00022679"/>
    </source>
</evidence>
<dbReference type="FunFam" id="3.20.20.105:FF:000001">
    <property type="entry name" value="Queuine tRNA-ribosyltransferase"/>
    <property type="match status" value="1"/>
</dbReference>
<dbReference type="UniPathway" id="UPA00392"/>
<dbReference type="EMBL" id="PPSL01000001">
    <property type="protein sequence ID" value="PQJ12659.1"/>
    <property type="molecule type" value="Genomic_DNA"/>
</dbReference>
<feature type="active site" description="Nucleophile" evidence="7">
    <location>
        <position position="271"/>
    </location>
</feature>
<accession>A0A2S7T0D4</accession>
<protein>
    <recommendedName>
        <fullName evidence="7">Queuine tRNA-ribosyltransferase</fullName>
        <ecNumber evidence="7">2.4.2.29</ecNumber>
    </recommendedName>
    <alternativeName>
        <fullName evidence="7">Guanine insertion enzyme</fullName>
    </alternativeName>
    <alternativeName>
        <fullName evidence="7">tRNA-guanine transglycosylase</fullName>
    </alternativeName>
</protein>
<dbReference type="GO" id="GO:0008616">
    <property type="term" value="P:tRNA queuosine(34) biosynthetic process"/>
    <property type="evidence" value="ECO:0007669"/>
    <property type="project" value="UniProtKB-UniRule"/>
</dbReference>
<keyword evidence="3 7" id="KW-0808">Transferase</keyword>
<feature type="region of interest" description="RNA binding" evidence="7">
    <location>
        <begin position="252"/>
        <end position="258"/>
    </location>
</feature>
<dbReference type="PANTHER" id="PTHR46499:SF1">
    <property type="entry name" value="QUEUINE TRNA-RIBOSYLTRANSFERASE"/>
    <property type="match status" value="1"/>
</dbReference>
<gene>
    <name evidence="7" type="primary">tgt</name>
    <name evidence="9" type="ORF">CJD36_002635</name>
</gene>
<proteinExistence type="inferred from homology"/>
<dbReference type="RefSeq" id="WP_105037542.1">
    <property type="nucleotide sequence ID" value="NZ_PPSL01000001.1"/>
</dbReference>